<dbReference type="HOGENOM" id="CLU_032013_1_0_9"/>
<gene>
    <name evidence="1" type="ordered locus">TherJR_1099</name>
</gene>
<proteinExistence type="predicted"/>
<dbReference type="AlphaFoldDB" id="D5XE92"/>
<name>D5XE92_THEPJ</name>
<dbReference type="KEGG" id="tjr:TherJR_1099"/>
<dbReference type="RefSeq" id="WP_013119982.1">
    <property type="nucleotide sequence ID" value="NC_014152.1"/>
</dbReference>
<sequence>MKIRADKVIYGFNPDLEAVAVARSGDVIVFETLDCFANQIVEAEQSVDNIDWEQINPATGPVYIKDARPGDSIRVSILKIDLADRGVMAAIPDCGVLGNRVKEPEIKILPIKGSTAYFNDIALPVKPMVGVIGVAPASGEIPCGIPGAHGGNLDTNLICAGNDLILPVAVPGALLALGDVHARMGDGEVWVTGIEAAAQVTVRVEVLKNFSVKEPVVMNDEITAFLSSAATLDEAVTKVTEYAVDCLVKLGLSFNDAGMLLSAVGDLQISQVVDPLKTVRLVVPRWILTRYGFNPDRLKSL</sequence>
<protein>
    <submittedName>
        <fullName evidence="1">Acetamidase/Formamidase</fullName>
    </submittedName>
</protein>
<dbReference type="Gene3D" id="2.60.120.580">
    <property type="entry name" value="Acetamidase/Formamidase-like domains"/>
    <property type="match status" value="1"/>
</dbReference>
<dbReference type="OrthoDB" id="9811740at2"/>
<dbReference type="EMBL" id="CP002028">
    <property type="protein sequence ID" value="ADG81963.1"/>
    <property type="molecule type" value="Genomic_DNA"/>
</dbReference>
<dbReference type="InterPro" id="IPR004304">
    <property type="entry name" value="FmdA_AmdA"/>
</dbReference>
<evidence type="ECO:0000313" key="1">
    <source>
        <dbReference type="EMBL" id="ADG81963.1"/>
    </source>
</evidence>
<dbReference type="STRING" id="635013.TherJR_1099"/>
<dbReference type="Gene3D" id="2.40.10.120">
    <property type="match status" value="1"/>
</dbReference>
<dbReference type="PANTHER" id="PTHR31891">
    <property type="entry name" value="FORMAMIDASE C869.04-RELATED"/>
    <property type="match status" value="1"/>
</dbReference>
<dbReference type="GO" id="GO:0016811">
    <property type="term" value="F:hydrolase activity, acting on carbon-nitrogen (but not peptide) bonds, in linear amides"/>
    <property type="evidence" value="ECO:0007669"/>
    <property type="project" value="InterPro"/>
</dbReference>
<keyword evidence="2" id="KW-1185">Reference proteome</keyword>
<evidence type="ECO:0000313" key="2">
    <source>
        <dbReference type="Proteomes" id="UP000002377"/>
    </source>
</evidence>
<dbReference type="Proteomes" id="UP000002377">
    <property type="component" value="Chromosome"/>
</dbReference>
<dbReference type="eggNOG" id="COG2421">
    <property type="taxonomic scope" value="Bacteria"/>
</dbReference>
<dbReference type="Pfam" id="PF03069">
    <property type="entry name" value="FmdA_AmdA"/>
    <property type="match status" value="2"/>
</dbReference>
<dbReference type="SUPFAM" id="SSF141130">
    <property type="entry name" value="Acetamidase/Formamidase-like"/>
    <property type="match status" value="1"/>
</dbReference>
<dbReference type="PANTHER" id="PTHR31891:SF1">
    <property type="entry name" value="FORMAMIDASE C869.04-RELATED"/>
    <property type="match status" value="1"/>
</dbReference>
<dbReference type="Gene3D" id="3.10.28.20">
    <property type="entry name" value="Acetamidase/Formamidase-like domains"/>
    <property type="match status" value="1"/>
</dbReference>
<accession>D5XE92</accession>
<organism evidence="1 2">
    <name type="scientific">Thermincola potens (strain JR)</name>
    <dbReference type="NCBI Taxonomy" id="635013"/>
    <lineage>
        <taxon>Bacteria</taxon>
        <taxon>Bacillati</taxon>
        <taxon>Bacillota</taxon>
        <taxon>Clostridia</taxon>
        <taxon>Eubacteriales</taxon>
        <taxon>Thermincolaceae</taxon>
        <taxon>Thermincola</taxon>
    </lineage>
</organism>
<reference evidence="1 2" key="1">
    <citation type="submission" date="2010-05" db="EMBL/GenBank/DDBJ databases">
        <title>Complete sequence of Thermincola sp. JR.</title>
        <authorList>
            <consortium name="US DOE Joint Genome Institute"/>
            <person name="Lucas S."/>
            <person name="Copeland A."/>
            <person name="Lapidus A."/>
            <person name="Cheng J.-F."/>
            <person name="Bruce D."/>
            <person name="Goodwin L."/>
            <person name="Pitluck S."/>
            <person name="Chertkov O."/>
            <person name="Detter J.C."/>
            <person name="Han C."/>
            <person name="Tapia R."/>
            <person name="Land M."/>
            <person name="Hauser L."/>
            <person name="Kyrpides N."/>
            <person name="Mikhailova N."/>
            <person name="Hazen T.C."/>
            <person name="Woyke T."/>
        </authorList>
    </citation>
    <scope>NUCLEOTIDE SEQUENCE [LARGE SCALE GENOMIC DNA]</scope>
    <source>
        <strain evidence="1 2">JR</strain>
    </source>
</reference>